<accession>E9PAC2</accession>
<organism evidence="1">
    <name type="scientific">Saccharomyces cerevisiae</name>
    <name type="common">Baker's yeast</name>
    <dbReference type="NCBI Taxonomy" id="4932"/>
    <lineage>
        <taxon>Eukaryota</taxon>
        <taxon>Fungi</taxon>
        <taxon>Dikarya</taxon>
        <taxon>Ascomycota</taxon>
        <taxon>Saccharomycotina</taxon>
        <taxon>Saccharomycetes</taxon>
        <taxon>Saccharomycetales</taxon>
        <taxon>Saccharomycetaceae</taxon>
        <taxon>Saccharomyces</taxon>
    </lineage>
</organism>
<dbReference type="EMBL" id="X99000">
    <property type="protein sequence ID" value="CAA67487.1"/>
    <property type="molecule type" value="Genomic_DNA"/>
</dbReference>
<protein>
    <submittedName>
        <fullName evidence="1">S.cerevisiae 39kb DNA segment of chromosome IV</fullName>
    </submittedName>
</protein>
<proteinExistence type="predicted"/>
<evidence type="ECO:0000313" key="1">
    <source>
        <dbReference type="EMBL" id="CAA67487.1"/>
    </source>
</evidence>
<dbReference type="AlphaFoldDB" id="E9PAC2"/>
<name>E9PAC2_YEASX</name>
<sequence>MESSLTFSISISISSSTASVPSTSTTMAFNSNFLVSSLYLDSTPIGTEQPPSKVLIKARSERQHIVAFRSQISSRIFIILVSPFLISIPRAPCPTAWYIVSEWNRCVILFSNPIRINPADAKMMHWYGDFGSSSFCNLVCIFPLTLSNFKCGYFLFS</sequence>
<reference evidence="1" key="1">
    <citation type="journal article" date="1997" name="Yeast">
        <title>The nucleotide sequence of a 39 kb segment of yeast chromosome IV: 12 new open reading frames, nine known genes and one gene for Gly-tRNA.</title>
        <authorList>
            <person name="Bahr A."/>
            <person name="Moeller-Rieker S."/>
            <person name="Hankeln T."/>
            <person name="Kraemer C."/>
            <person name="Protin U."/>
            <person name="Schmidt E.R."/>
        </authorList>
    </citation>
    <scope>NUCLEOTIDE SEQUENCE</scope>
    <source>
        <strain evidence="1">FY1679</strain>
    </source>
</reference>